<dbReference type="InterPro" id="IPR001567">
    <property type="entry name" value="Pept_M3A_M3B_dom"/>
</dbReference>
<dbReference type="InterPro" id="IPR011977">
    <property type="entry name" value="Pept_M3B_clade3"/>
</dbReference>
<feature type="domain" description="Oligopeptidase F N-terminal" evidence="8">
    <location>
        <begin position="141"/>
        <end position="208"/>
    </location>
</feature>
<dbReference type="SUPFAM" id="SSF55486">
    <property type="entry name" value="Metalloproteases ('zincins'), catalytic domain"/>
    <property type="match status" value="1"/>
</dbReference>
<dbReference type="EMBL" id="BAQC01000018">
    <property type="protein sequence ID" value="GBR52057.1"/>
    <property type="molecule type" value="Genomic_DNA"/>
</dbReference>
<keyword evidence="5 6" id="KW-0482">Metalloprotease</keyword>
<dbReference type="Pfam" id="PF01432">
    <property type="entry name" value="Peptidase_M3"/>
    <property type="match status" value="1"/>
</dbReference>
<proteinExistence type="inferred from homology"/>
<dbReference type="InterPro" id="IPR042088">
    <property type="entry name" value="OligoPept_F_C"/>
</dbReference>
<comment type="similarity">
    <text evidence="6">Belongs to the peptidase M3 family.</text>
</comment>
<dbReference type="Gene3D" id="1.20.140.70">
    <property type="entry name" value="Oligopeptidase f, N-terminal domain"/>
    <property type="match status" value="1"/>
</dbReference>
<keyword evidence="3 6" id="KW-0378">Hydrolase</keyword>
<keyword evidence="1 6" id="KW-0645">Protease</keyword>
<accession>A0ABQ0QP41</accession>
<evidence type="ECO:0000313" key="10">
    <source>
        <dbReference type="Proteomes" id="UP001062632"/>
    </source>
</evidence>
<comment type="cofactor">
    <cofactor evidence="6">
        <name>Zn(2+)</name>
        <dbReference type="ChEBI" id="CHEBI:29105"/>
    </cofactor>
    <text evidence="6">Binds 1 zinc ion.</text>
</comment>
<evidence type="ECO:0000256" key="4">
    <source>
        <dbReference type="ARBA" id="ARBA00022833"/>
    </source>
</evidence>
<gene>
    <name evidence="9" type="ORF">AA106555_0783</name>
</gene>
<dbReference type="Proteomes" id="UP001062632">
    <property type="component" value="Unassembled WGS sequence"/>
</dbReference>
<keyword evidence="2 6" id="KW-0479">Metal-binding</keyword>
<name>A0ABQ0QP41_9PROT</name>
<keyword evidence="10" id="KW-1185">Reference proteome</keyword>
<dbReference type="Gene3D" id="1.10.1370.20">
    <property type="entry name" value="Oligoendopeptidase f, C-terminal domain"/>
    <property type="match status" value="1"/>
</dbReference>
<organism evidence="9 10">
    <name type="scientific">Neokomagataea thailandica NBRC 106555</name>
    <dbReference type="NCBI Taxonomy" id="1223520"/>
    <lineage>
        <taxon>Bacteria</taxon>
        <taxon>Pseudomonadati</taxon>
        <taxon>Pseudomonadota</taxon>
        <taxon>Alphaproteobacteria</taxon>
        <taxon>Acetobacterales</taxon>
        <taxon>Acetobacteraceae</taxon>
        <taxon>Neokomagataea</taxon>
    </lineage>
</organism>
<dbReference type="CDD" id="cd09610">
    <property type="entry name" value="M3B_PepF"/>
    <property type="match status" value="1"/>
</dbReference>
<evidence type="ECO:0000256" key="1">
    <source>
        <dbReference type="ARBA" id="ARBA00022670"/>
    </source>
</evidence>
<evidence type="ECO:0000259" key="8">
    <source>
        <dbReference type="Pfam" id="PF08439"/>
    </source>
</evidence>
<evidence type="ECO:0000256" key="6">
    <source>
        <dbReference type="RuleBase" id="RU003435"/>
    </source>
</evidence>
<dbReference type="Pfam" id="PF08439">
    <property type="entry name" value="Peptidase_M3_N"/>
    <property type="match status" value="1"/>
</dbReference>
<protein>
    <submittedName>
        <fullName evidence="9">Oligoendopeptidase F</fullName>
    </submittedName>
</protein>
<dbReference type="InterPro" id="IPR013647">
    <property type="entry name" value="OligopepF_N_dom"/>
</dbReference>
<sequence length="619" mass="69629">MWLIVEIMTHDLFARPFSVASATSGQEGSSSEKSAPPRWDLGDLYESPSDPQITDDFAALEQAAQQFGQAWKGKLGDISPKALAGAFGDYERIEEGLGRIGSFAQLGFAAHTTDGAWGRFSQGVQERLTDISGHLLFFTLELNRLTDEQADMLLAAPEMEKWRPYIRDLRVFKPYQLSDEVEQVLMDKSVTGRNAWNRLFDETMAELTVTLNGEERPLGEAFNTLTHRDRARRQQAAEQISGVLAKNSRLLTQITNTLAKDKAIADKMRGYPRPTSSRNRANMVEDDVVDALVAAVNDAYPRLSHRYYALKAKWLGLEKLEHWDRNAPLPGEQESDLSWQEGCKIVRDAYTQFDPALGALVGRFLDNPWIDAAAVPGKSSGAFAHPVTPSVHPYILMNYHGRARDVMTLAHELGHGVHQILAGETQGYLNASTPLTLAETASVFGEMLTFQSLLERERDPERRRLLLASKVEDMLNTVVRQIAFYQFEVKVHDERGDGELSSERLGEIWKEVQERSLGPAFRFTPDYNHYWSYIPHFVHSPFYVYAYAFGDCLVNALYGVYQAQPEGFVEKYRTMLQAGGTLRHKELLAPFGLDASQPDFWKTGLDIISGLIDQLEQEG</sequence>
<evidence type="ECO:0000256" key="2">
    <source>
        <dbReference type="ARBA" id="ARBA00022723"/>
    </source>
</evidence>
<evidence type="ECO:0000256" key="5">
    <source>
        <dbReference type="ARBA" id="ARBA00023049"/>
    </source>
</evidence>
<evidence type="ECO:0000259" key="7">
    <source>
        <dbReference type="Pfam" id="PF01432"/>
    </source>
</evidence>
<dbReference type="PANTHER" id="PTHR11804:SF5">
    <property type="entry name" value="OLIGOENDOPEPTIDASE F"/>
    <property type="match status" value="1"/>
</dbReference>
<feature type="domain" description="Peptidase M3A/M3B catalytic" evidence="7">
    <location>
        <begin position="363"/>
        <end position="604"/>
    </location>
</feature>
<comment type="caution">
    <text evidence="9">The sequence shown here is derived from an EMBL/GenBank/DDBJ whole genome shotgun (WGS) entry which is preliminary data.</text>
</comment>
<dbReference type="PANTHER" id="PTHR11804">
    <property type="entry name" value="PROTEASE M3 THIMET OLIGOPEPTIDASE-RELATED"/>
    <property type="match status" value="1"/>
</dbReference>
<keyword evidence="4 6" id="KW-0862">Zinc</keyword>
<evidence type="ECO:0000256" key="3">
    <source>
        <dbReference type="ARBA" id="ARBA00022801"/>
    </source>
</evidence>
<dbReference type="InterPro" id="IPR045090">
    <property type="entry name" value="Pept_M3A_M3B"/>
</dbReference>
<evidence type="ECO:0000313" key="9">
    <source>
        <dbReference type="EMBL" id="GBR52057.1"/>
    </source>
</evidence>
<reference evidence="9 10" key="1">
    <citation type="submission" date="2013-04" db="EMBL/GenBank/DDBJ databases">
        <title>The genome sequencing project of 58 acetic acid bacteria.</title>
        <authorList>
            <person name="Okamoto-Kainuma A."/>
            <person name="Ishikawa M."/>
            <person name="Umino S."/>
            <person name="Koizumi Y."/>
            <person name="Shiwa Y."/>
            <person name="Yoshikawa H."/>
            <person name="Matsutani M."/>
            <person name="Matsushita K."/>
        </authorList>
    </citation>
    <scope>NUCLEOTIDE SEQUENCE [LARGE SCALE GENOMIC DNA]</scope>
    <source>
        <strain evidence="9 10">NBRC 106555</strain>
    </source>
</reference>
<dbReference type="NCBIfam" id="TIGR02290">
    <property type="entry name" value="M3_fam_3"/>
    <property type="match status" value="1"/>
</dbReference>